<dbReference type="Gene3D" id="1.20.1330.10">
    <property type="entry name" value="f41 fragment of flagellin, N-terminal domain"/>
    <property type="match status" value="1"/>
</dbReference>
<sequence length="412" mass="42329">MRISTAQFYSQSVQSMDNQQGELNQLYQEISTGKSLLTPADNPVGAAQAVQLTLTSETLTQYTTNQNSALSALQLEDKTLQSVTSVMASIKSLITQAGDGSLTDSQRGAIAKTMEGYRSQLLSLANTSDSNGSYVFSGFQSKTAPFSNNASGGVSYLGDNGVREVQVANTTTIATNDSGANVFLTVPGLGTSPVAASSPSNTGNGTITQQPVITDPTAVSNSDSYTITIGGTSAAPTYTIADTSPTGGTTTTGPFTYSAGASIALGTGMSVTLSGNPNPSDTFTVTPSTASQNSSLFTSIDSIISALQTPTTGSGAAGASLANALSAGTVRFQNSLSAISVVQASVGGREQQLNALQTVTQTNSVQTQSNLSNVTDIDMTSVISQYELQQTSLQAAQQSFVKIQGMSLFQYL</sequence>
<dbReference type="PANTHER" id="PTHR42792:SF1">
    <property type="entry name" value="FLAGELLAR HOOK-ASSOCIATED PROTEIN 3"/>
    <property type="match status" value="1"/>
</dbReference>
<dbReference type="Pfam" id="PF00669">
    <property type="entry name" value="Flagellin_N"/>
    <property type="match status" value="1"/>
</dbReference>
<evidence type="ECO:0000256" key="1">
    <source>
        <dbReference type="ARBA" id="ARBA00004365"/>
    </source>
</evidence>
<dbReference type="GO" id="GO:0009424">
    <property type="term" value="C:bacterial-type flagellum hook"/>
    <property type="evidence" value="ECO:0007669"/>
    <property type="project" value="InterPro"/>
</dbReference>
<dbReference type="InterPro" id="IPR001029">
    <property type="entry name" value="Flagellin_N"/>
</dbReference>
<dbReference type="RefSeq" id="WP_018443259.1">
    <property type="nucleotide sequence ID" value="NZ_KB890201.1"/>
</dbReference>
<dbReference type="GO" id="GO:0005576">
    <property type="term" value="C:extracellular region"/>
    <property type="evidence" value="ECO:0007669"/>
    <property type="project" value="UniProtKB-SubCell"/>
</dbReference>
<reference evidence="6 7" key="1">
    <citation type="submission" date="2018-01" db="EMBL/GenBank/DDBJ databases">
        <title>Whole genome analyses suggest that Burkholderia sensu lato contains two further novel genera in the rhizoxinica-symbiotica group Mycetohabitans gen. nov., and Trinickia gen. nov.: implications for the evolution of diazotrophy and nodulation in the Burkholderiaceae.</title>
        <authorList>
            <person name="Estrada-de los Santos P."/>
            <person name="Palmer M."/>
            <person name="Chavez-Ramirez B."/>
            <person name="Beukes C."/>
            <person name="Steenkamp E.T."/>
            <person name="Hirsch A.M."/>
            <person name="Manyaka P."/>
            <person name="Maluk M."/>
            <person name="Lafos M."/>
            <person name="Crook M."/>
            <person name="Gross E."/>
            <person name="Simon M.F."/>
            <person name="Bueno dos Reis Junior F."/>
            <person name="Poole P.S."/>
            <person name="Venter S.N."/>
            <person name="James E.K."/>
        </authorList>
    </citation>
    <scope>NUCLEOTIDE SEQUENCE [LARGE SCALE GENOMIC DNA]</scope>
    <source>
        <strain evidence="6 7">JPY 581</strain>
    </source>
</reference>
<evidence type="ECO:0000259" key="5">
    <source>
        <dbReference type="Pfam" id="PF00669"/>
    </source>
</evidence>
<evidence type="ECO:0000256" key="3">
    <source>
        <dbReference type="ARBA" id="ARBA00005709"/>
    </source>
</evidence>
<dbReference type="EMBL" id="PNYC01000029">
    <property type="protein sequence ID" value="PMS30803.1"/>
    <property type="molecule type" value="Genomic_DNA"/>
</dbReference>
<evidence type="ECO:0000256" key="2">
    <source>
        <dbReference type="ARBA" id="ARBA00004613"/>
    </source>
</evidence>
<dbReference type="Proteomes" id="UP000235777">
    <property type="component" value="Unassembled WGS sequence"/>
</dbReference>
<accession>A0A2N7WN04</accession>
<evidence type="ECO:0000256" key="4">
    <source>
        <dbReference type="ARBA" id="ARBA00023143"/>
    </source>
</evidence>
<dbReference type="InterPro" id="IPR013384">
    <property type="entry name" value="Flagell_FlgL"/>
</dbReference>
<keyword evidence="7" id="KW-1185">Reference proteome</keyword>
<dbReference type="NCBIfam" id="TIGR02550">
    <property type="entry name" value="flagell_flgL"/>
    <property type="match status" value="1"/>
</dbReference>
<keyword evidence="6" id="KW-0282">Flagellum</keyword>
<evidence type="ECO:0000313" key="6">
    <source>
        <dbReference type="EMBL" id="PMS30803.1"/>
    </source>
</evidence>
<keyword evidence="6" id="KW-0966">Cell projection</keyword>
<proteinExistence type="inferred from homology"/>
<dbReference type="SUPFAM" id="SSF64518">
    <property type="entry name" value="Phase 1 flagellin"/>
    <property type="match status" value="1"/>
</dbReference>
<evidence type="ECO:0000313" key="7">
    <source>
        <dbReference type="Proteomes" id="UP000235777"/>
    </source>
</evidence>
<comment type="caution">
    <text evidence="6">The sequence shown here is derived from an EMBL/GenBank/DDBJ whole genome shotgun (WGS) entry which is preliminary data.</text>
</comment>
<comment type="similarity">
    <text evidence="3">Belongs to the bacterial flagellin family.</text>
</comment>
<dbReference type="STRING" id="863227.GCA_000373005_04647"/>
<feature type="domain" description="Flagellin N-terminal" evidence="5">
    <location>
        <begin position="3"/>
        <end position="139"/>
    </location>
</feature>
<organism evidence="6 7">
    <name type="scientific">Trinickia symbiotica</name>
    <dbReference type="NCBI Taxonomy" id="863227"/>
    <lineage>
        <taxon>Bacteria</taxon>
        <taxon>Pseudomonadati</taxon>
        <taxon>Pseudomonadota</taxon>
        <taxon>Betaproteobacteria</taxon>
        <taxon>Burkholderiales</taxon>
        <taxon>Burkholderiaceae</taxon>
        <taxon>Trinickia</taxon>
    </lineage>
</organism>
<dbReference type="PANTHER" id="PTHR42792">
    <property type="entry name" value="FLAGELLIN"/>
    <property type="match status" value="1"/>
</dbReference>
<keyword evidence="4" id="KW-0975">Bacterial flagellum</keyword>
<comment type="subcellular location">
    <subcellularLocation>
        <location evidence="1">Bacterial flagellum</location>
    </subcellularLocation>
    <subcellularLocation>
        <location evidence="2">Secreted</location>
    </subcellularLocation>
</comment>
<dbReference type="GO" id="GO:0005198">
    <property type="term" value="F:structural molecule activity"/>
    <property type="evidence" value="ECO:0007669"/>
    <property type="project" value="InterPro"/>
</dbReference>
<name>A0A2N7WN04_9BURK</name>
<dbReference type="GO" id="GO:0071973">
    <property type="term" value="P:bacterial-type flagellum-dependent cell motility"/>
    <property type="evidence" value="ECO:0007669"/>
    <property type="project" value="InterPro"/>
</dbReference>
<protein>
    <submittedName>
        <fullName evidence="6">Flagellar hook-associated protein 3</fullName>
    </submittedName>
</protein>
<dbReference type="OrthoDB" id="9768249at2"/>
<keyword evidence="6" id="KW-0969">Cilium</keyword>
<gene>
    <name evidence="6" type="primary">flgL</name>
    <name evidence="6" type="ORF">C0Z20_29505</name>
</gene>
<dbReference type="InterPro" id="IPR001492">
    <property type="entry name" value="Flagellin"/>
</dbReference>
<dbReference type="AlphaFoldDB" id="A0A2N7WN04"/>